<keyword evidence="1" id="KW-1133">Transmembrane helix</keyword>
<dbReference type="RefSeq" id="WP_121938883.1">
    <property type="nucleotide sequence ID" value="NZ_REFR01000011.1"/>
</dbReference>
<protein>
    <recommendedName>
        <fullName evidence="4">Mercuric ion transport protein</fullName>
    </recommendedName>
</protein>
<proteinExistence type="predicted"/>
<evidence type="ECO:0008006" key="4">
    <source>
        <dbReference type="Google" id="ProtNLM"/>
    </source>
</evidence>
<dbReference type="AlphaFoldDB" id="A0A3M0CMH9"/>
<dbReference type="EMBL" id="REFR01000011">
    <property type="protein sequence ID" value="RMB08146.1"/>
    <property type="molecule type" value="Genomic_DNA"/>
</dbReference>
<comment type="caution">
    <text evidence="2">The sequence shown here is derived from an EMBL/GenBank/DDBJ whole genome shotgun (WGS) entry which is preliminary data.</text>
</comment>
<feature type="transmembrane region" description="Helical" evidence="1">
    <location>
        <begin position="106"/>
        <end position="130"/>
    </location>
</feature>
<dbReference type="Proteomes" id="UP000271227">
    <property type="component" value="Unassembled WGS sequence"/>
</dbReference>
<evidence type="ECO:0000256" key="1">
    <source>
        <dbReference type="SAM" id="Phobius"/>
    </source>
</evidence>
<keyword evidence="1" id="KW-0472">Membrane</keyword>
<reference evidence="2 3" key="1">
    <citation type="submission" date="2018-10" db="EMBL/GenBank/DDBJ databases">
        <title>Genomic Encyclopedia of Archaeal and Bacterial Type Strains, Phase II (KMG-II): from individual species to whole genera.</title>
        <authorList>
            <person name="Goeker M."/>
        </authorList>
    </citation>
    <scope>NUCLEOTIDE SEQUENCE [LARGE SCALE GENOMIC DNA]</scope>
    <source>
        <strain evidence="2 3">DSM 25217</strain>
    </source>
</reference>
<evidence type="ECO:0000313" key="2">
    <source>
        <dbReference type="EMBL" id="RMB08146.1"/>
    </source>
</evidence>
<name>A0A3M0CMH9_9PROT</name>
<accession>A0A3M0CMH9</accession>
<organism evidence="2 3">
    <name type="scientific">Eilatimonas milleporae</name>
    <dbReference type="NCBI Taxonomy" id="911205"/>
    <lineage>
        <taxon>Bacteria</taxon>
        <taxon>Pseudomonadati</taxon>
        <taxon>Pseudomonadota</taxon>
        <taxon>Alphaproteobacteria</taxon>
        <taxon>Kordiimonadales</taxon>
        <taxon>Kordiimonadaceae</taxon>
        <taxon>Eilatimonas</taxon>
    </lineage>
</organism>
<dbReference type="InParanoid" id="A0A3M0CMH9"/>
<gene>
    <name evidence="2" type="ORF">BXY39_2242</name>
</gene>
<sequence length="131" mass="13648">MPPSTRETAAPTWPAILALFASTGTLVCCALPALLVTLGLGAVTAGLVSAVPQLVWLSDHKEGVFAVSGIMLVAAGAMQWRTRNAPCPLDPAAARACMRLRRLSRVLLGVAAAVYAVGFFFAFLAADIFYG</sequence>
<evidence type="ECO:0000313" key="3">
    <source>
        <dbReference type="Proteomes" id="UP000271227"/>
    </source>
</evidence>
<keyword evidence="1" id="KW-0812">Transmembrane</keyword>
<feature type="transmembrane region" description="Helical" evidence="1">
    <location>
        <begin position="63"/>
        <end position="80"/>
    </location>
</feature>
<dbReference type="OrthoDB" id="838350at2"/>
<keyword evidence="3" id="KW-1185">Reference proteome</keyword>